<dbReference type="GO" id="GO:0050840">
    <property type="term" value="F:extracellular matrix binding"/>
    <property type="evidence" value="ECO:0007669"/>
    <property type="project" value="TreeGrafter"/>
</dbReference>
<dbReference type="InterPro" id="IPR018487">
    <property type="entry name" value="Hemopexin-like_repeat"/>
</dbReference>
<dbReference type="PROSITE" id="PS51642">
    <property type="entry name" value="HEMOPEXIN_2"/>
    <property type="match status" value="4"/>
</dbReference>
<dbReference type="GO" id="GO:0030247">
    <property type="term" value="F:polysaccharide binding"/>
    <property type="evidence" value="ECO:0007669"/>
    <property type="project" value="InterPro"/>
</dbReference>
<reference evidence="10" key="1">
    <citation type="submission" date="2025-08" db="UniProtKB">
        <authorList>
            <consortium name="Ensembl"/>
        </authorList>
    </citation>
    <scope>IDENTIFICATION</scope>
</reference>
<sequence>MLKIFQSFEIFTYFLCNTTFNYFFLVQYHFQILSCRPLPFYFTLYSLLLLIRHSALFNSVIPSTESCLGRCESGFDSQRKCQCDSMCKYYRSCCSDFEAICARGDTFAYAEDDDELFEGPTASSLSARGHQLKPTLQPIADFGRKPHHWPETTLEMTEPPRLLDIIFQKTPDVTMTPVSRIVPLTEKVPTMSETPETTTVPITAATTEAPDPDALVCSGRPFDAFMRLKNGTIYAFRGEYFFVLDQMSVLPGYPKLIKDVWGINGPIDAAFTRFNCQGKTYIFKGSKYWRFDNGVLDDDYPRDISVGFDTIPDHVDAAFALPAPGHNGKEKVYFFKGDQYYTYEFLHQPSHEECITMSESSPSTLFRRYTDVYYNNYDRFLMPQHRDKHHFIEKDWRGLKSPIDAVMTGRMYIPSWRSTQRRNGYPFDRQQNQQDQQYQQYQQYGQQWGRRRQNRSPNWGSMAERGMNIGRELWGRLWDRDWDQDRRRDKRENDCFYLMFSLDKYYRVNLRTKRIDPAIPPYPRSIAKYWLGCSDTTVAEK</sequence>
<feature type="region of interest" description="Disordered" evidence="8">
    <location>
        <begin position="420"/>
        <end position="462"/>
    </location>
</feature>
<dbReference type="InterPro" id="IPR036024">
    <property type="entry name" value="Somatomedin_B-like_dom_sf"/>
</dbReference>
<name>A0A3Q3WKS2_MOLML</name>
<evidence type="ECO:0000256" key="2">
    <source>
        <dbReference type="ARBA" id="ARBA00022525"/>
    </source>
</evidence>
<dbReference type="SUPFAM" id="SSF90188">
    <property type="entry name" value="Somatomedin B domain"/>
    <property type="match status" value="1"/>
</dbReference>
<keyword evidence="5" id="KW-1015">Disulfide bond</keyword>
<evidence type="ECO:0000256" key="8">
    <source>
        <dbReference type="SAM" id="MobiDB-lite"/>
    </source>
</evidence>
<evidence type="ECO:0000313" key="10">
    <source>
        <dbReference type="Ensembl" id="ENSMMOP00000015563.1"/>
    </source>
</evidence>
<dbReference type="PANTHER" id="PTHR22917">
    <property type="entry name" value="HEMOPEXIN DOMAIN-CONTAINING PROTEIN"/>
    <property type="match status" value="1"/>
</dbReference>
<dbReference type="GO" id="GO:0005615">
    <property type="term" value="C:extracellular space"/>
    <property type="evidence" value="ECO:0007669"/>
    <property type="project" value="TreeGrafter"/>
</dbReference>
<dbReference type="GO" id="GO:0006955">
    <property type="term" value="P:immune response"/>
    <property type="evidence" value="ECO:0007669"/>
    <property type="project" value="InterPro"/>
</dbReference>
<dbReference type="GO" id="GO:0033627">
    <property type="term" value="P:cell adhesion mediated by integrin"/>
    <property type="evidence" value="ECO:0007669"/>
    <property type="project" value="TreeGrafter"/>
</dbReference>
<evidence type="ECO:0000256" key="7">
    <source>
        <dbReference type="PROSITE-ProRule" id="PRU01011"/>
    </source>
</evidence>
<evidence type="ECO:0000256" key="4">
    <source>
        <dbReference type="ARBA" id="ARBA00022737"/>
    </source>
</evidence>
<evidence type="ECO:0000256" key="5">
    <source>
        <dbReference type="ARBA" id="ARBA00023157"/>
    </source>
</evidence>
<dbReference type="InterPro" id="IPR036375">
    <property type="entry name" value="Hemopexin-like_dom_sf"/>
</dbReference>
<dbReference type="Pfam" id="PF01033">
    <property type="entry name" value="Somatomedin_B"/>
    <property type="match status" value="1"/>
</dbReference>
<organism evidence="10 11">
    <name type="scientific">Mola mola</name>
    <name type="common">Ocean sunfish</name>
    <name type="synonym">Tetraodon mola</name>
    <dbReference type="NCBI Taxonomy" id="94237"/>
    <lineage>
        <taxon>Eukaryota</taxon>
        <taxon>Metazoa</taxon>
        <taxon>Chordata</taxon>
        <taxon>Craniata</taxon>
        <taxon>Vertebrata</taxon>
        <taxon>Euteleostomi</taxon>
        <taxon>Actinopterygii</taxon>
        <taxon>Neopterygii</taxon>
        <taxon>Teleostei</taxon>
        <taxon>Neoteleostei</taxon>
        <taxon>Acanthomorphata</taxon>
        <taxon>Eupercaria</taxon>
        <taxon>Tetraodontiformes</taxon>
        <taxon>Molidae</taxon>
        <taxon>Mola</taxon>
    </lineage>
</organism>
<keyword evidence="11" id="KW-1185">Reference proteome</keyword>
<dbReference type="Pfam" id="PF00045">
    <property type="entry name" value="Hemopexin"/>
    <property type="match status" value="2"/>
</dbReference>
<dbReference type="InterPro" id="IPR001212">
    <property type="entry name" value="Somatomedin_B_dom"/>
</dbReference>
<evidence type="ECO:0000259" key="9">
    <source>
        <dbReference type="PROSITE" id="PS50958"/>
    </source>
</evidence>
<dbReference type="PRINTS" id="PR00022">
    <property type="entry name" value="SOMATOMEDINB"/>
</dbReference>
<evidence type="ECO:0000313" key="11">
    <source>
        <dbReference type="Proteomes" id="UP000261620"/>
    </source>
</evidence>
<dbReference type="Ensembl" id="ENSMMOT00000015817.1">
    <property type="protein sequence ID" value="ENSMMOP00000015563.1"/>
    <property type="gene ID" value="ENSMMOG00000011863.1"/>
</dbReference>
<accession>A0A3Q3WKS2</accession>
<protein>
    <recommendedName>
        <fullName evidence="9">SMB domain-containing protein</fullName>
    </recommendedName>
</protein>
<dbReference type="SMART" id="SM00201">
    <property type="entry name" value="SO"/>
    <property type="match status" value="1"/>
</dbReference>
<keyword evidence="3" id="KW-0732">Signal</keyword>
<reference evidence="10" key="2">
    <citation type="submission" date="2025-09" db="UniProtKB">
        <authorList>
            <consortium name="Ensembl"/>
        </authorList>
    </citation>
    <scope>IDENTIFICATION</scope>
</reference>
<feature type="compositionally biased region" description="Low complexity" evidence="8">
    <location>
        <begin position="428"/>
        <end position="448"/>
    </location>
</feature>
<dbReference type="AlphaFoldDB" id="A0A3Q3WKS2"/>
<dbReference type="SMART" id="SM00120">
    <property type="entry name" value="HX"/>
    <property type="match status" value="4"/>
</dbReference>
<dbReference type="PROSITE" id="PS50958">
    <property type="entry name" value="SMB_2"/>
    <property type="match status" value="1"/>
</dbReference>
<dbReference type="Proteomes" id="UP000261620">
    <property type="component" value="Unplaced"/>
</dbReference>
<dbReference type="InterPro" id="IPR051298">
    <property type="entry name" value="Heme_transport/Cell_adhesion"/>
</dbReference>
<evidence type="ECO:0000256" key="3">
    <source>
        <dbReference type="ARBA" id="ARBA00022729"/>
    </source>
</evidence>
<keyword evidence="6" id="KW-0325">Glycoprotein</keyword>
<comment type="subcellular location">
    <subcellularLocation>
        <location evidence="1">Secreted</location>
    </subcellularLocation>
</comment>
<proteinExistence type="predicted"/>
<keyword evidence="4" id="KW-0677">Repeat</keyword>
<dbReference type="GO" id="GO:0005178">
    <property type="term" value="F:integrin binding"/>
    <property type="evidence" value="ECO:0007669"/>
    <property type="project" value="TreeGrafter"/>
</dbReference>
<dbReference type="GO" id="GO:0007160">
    <property type="term" value="P:cell-matrix adhesion"/>
    <property type="evidence" value="ECO:0007669"/>
    <property type="project" value="TreeGrafter"/>
</dbReference>
<feature type="repeat" description="Hemopexin" evidence="7">
    <location>
        <begin position="219"/>
        <end position="263"/>
    </location>
</feature>
<dbReference type="CDD" id="cd00094">
    <property type="entry name" value="HX"/>
    <property type="match status" value="1"/>
</dbReference>
<dbReference type="PROSITE" id="PS00524">
    <property type="entry name" value="SMB_1"/>
    <property type="match status" value="1"/>
</dbReference>
<dbReference type="Gene3D" id="4.10.410.20">
    <property type="match status" value="1"/>
</dbReference>
<dbReference type="GO" id="GO:0005044">
    <property type="term" value="F:scavenger receptor activity"/>
    <property type="evidence" value="ECO:0007669"/>
    <property type="project" value="InterPro"/>
</dbReference>
<dbReference type="Gene3D" id="2.110.10.10">
    <property type="entry name" value="Hemopexin-like domain"/>
    <property type="match status" value="2"/>
</dbReference>
<feature type="repeat" description="Hemopexin" evidence="7">
    <location>
        <begin position="479"/>
        <end position="533"/>
    </location>
</feature>
<feature type="repeat" description="Hemopexin" evidence="7">
    <location>
        <begin position="312"/>
        <end position="362"/>
    </location>
</feature>
<dbReference type="InterPro" id="IPR000585">
    <property type="entry name" value="Hemopexin-like_dom"/>
</dbReference>
<feature type="domain" description="SMB" evidence="9">
    <location>
        <begin position="63"/>
        <end position="105"/>
    </location>
</feature>
<dbReference type="InterPro" id="IPR020436">
    <property type="entry name" value="SMB_chordata"/>
</dbReference>
<evidence type="ECO:0000256" key="1">
    <source>
        <dbReference type="ARBA" id="ARBA00004613"/>
    </source>
</evidence>
<keyword evidence="2" id="KW-0964">Secreted</keyword>
<dbReference type="SUPFAM" id="SSF50923">
    <property type="entry name" value="Hemopexin-like domain"/>
    <property type="match status" value="1"/>
</dbReference>
<dbReference type="STRING" id="94237.ENSMMOP00000015563"/>
<dbReference type="PANTHER" id="PTHR22917:SF7">
    <property type="entry name" value="VITRONECTIN A"/>
    <property type="match status" value="1"/>
</dbReference>
<evidence type="ECO:0000256" key="6">
    <source>
        <dbReference type="ARBA" id="ARBA00023180"/>
    </source>
</evidence>
<feature type="repeat" description="Hemopexin" evidence="7">
    <location>
        <begin position="264"/>
        <end position="311"/>
    </location>
</feature>